<evidence type="ECO:0000313" key="1">
    <source>
        <dbReference type="EMBL" id="CAB4559295.1"/>
    </source>
</evidence>
<dbReference type="InterPro" id="IPR054058">
    <property type="entry name" value="HTH_67"/>
</dbReference>
<sequence length="244" mass="26207">MNNQELLDAACPTINVFGAAYYFIPETLQAGKDINLGGMEFYVQGRAGQMGNCDPDAVASAFGYFKPTLLRSILEAARAKVEPRVAGTAHLEACAALGRTKLASLPNLEAFVAVLEKINNAADPDSLALYAAIRTETLASDAAGRAMQLIAILREFRGSAHLVALRAVGVKSSTAHFIKRPDMWKQFGYTEDEAPEVTDAILKKMDEAEKLTDAIVEPAFAVLTQDERKTLLDGLEATKAALSS</sequence>
<reference evidence="1" key="1">
    <citation type="submission" date="2020-05" db="EMBL/GenBank/DDBJ databases">
        <authorList>
            <person name="Chiriac C."/>
            <person name="Salcher M."/>
            <person name="Ghai R."/>
            <person name="Kavagutti S V."/>
        </authorList>
    </citation>
    <scope>NUCLEOTIDE SEQUENCE</scope>
</reference>
<dbReference type="AlphaFoldDB" id="A0A6J6D7N1"/>
<dbReference type="EMBL" id="CAEZTC010000073">
    <property type="protein sequence ID" value="CAB4559295.1"/>
    <property type="molecule type" value="Genomic_DNA"/>
</dbReference>
<protein>
    <submittedName>
        <fullName evidence="1">Unannotated protein</fullName>
    </submittedName>
</protein>
<proteinExistence type="predicted"/>
<dbReference type="Pfam" id="PF21863">
    <property type="entry name" value="HTH_67"/>
    <property type="match status" value="1"/>
</dbReference>
<name>A0A6J6D7N1_9ZZZZ</name>
<gene>
    <name evidence="1" type="ORF">UFOPK1572_00713</name>
</gene>
<organism evidence="1">
    <name type="scientific">freshwater metagenome</name>
    <dbReference type="NCBI Taxonomy" id="449393"/>
    <lineage>
        <taxon>unclassified sequences</taxon>
        <taxon>metagenomes</taxon>
        <taxon>ecological metagenomes</taxon>
    </lineage>
</organism>
<accession>A0A6J6D7N1</accession>
<dbReference type="NCBIfam" id="NF047719">
    <property type="entry name" value="SCO6745_fam_HTH"/>
    <property type="match status" value="1"/>
</dbReference>